<feature type="domain" description="Large ribosomal subunit protein uL2 C-terminal" evidence="8">
    <location>
        <begin position="96"/>
        <end position="231"/>
    </location>
</feature>
<dbReference type="InterPro" id="IPR014722">
    <property type="entry name" value="Rib_uL2_dom2"/>
</dbReference>
<dbReference type="InterPro" id="IPR023672">
    <property type="entry name" value="Ribosomal_uL2_arc_euk"/>
</dbReference>
<dbReference type="PANTHER" id="PTHR13691:SF16">
    <property type="entry name" value="LARGE RIBOSOMAL SUBUNIT PROTEIN UL2"/>
    <property type="match status" value="1"/>
</dbReference>
<sequence length="257" mass="27903">MGKYVQAQRKGKGGIFKAHIRTRKGAVKLRPLDYAEKHGYIRGVIKEIIHDPGRGAPVAKVQFLNAYRYKRDTELMIATEGMYTGQFIYCGKKATLTCGNVLPLSVVPEGTIVCNVEAKTGDRGAFARGSGAFSVVISHDDEKGTTRLRLPSGGKKTVQSSVRAQIGVVAGGGRTDKPLLKAGRAYHKYSVKRNCWPKIRGVAKNPVEHPHGGGNHQHIGMPSTVAKDRPAGRKVGLIGARRTGRLRGQKKTAQDRD</sequence>
<dbReference type="SUPFAM" id="SSF50249">
    <property type="entry name" value="Nucleic acid-binding proteins"/>
    <property type="match status" value="1"/>
</dbReference>
<keyword evidence="5" id="KW-0689">Ribosomal protein</keyword>
<evidence type="ECO:0000256" key="1">
    <source>
        <dbReference type="ARBA" id="ARBA00004229"/>
    </source>
</evidence>
<dbReference type="Pfam" id="PF03947">
    <property type="entry name" value="Ribosomal_L2_C"/>
    <property type="match status" value="1"/>
</dbReference>
<dbReference type="AlphaFoldDB" id="A0A6S9KZ63"/>
<dbReference type="Gene3D" id="4.10.950.10">
    <property type="entry name" value="Ribosomal protein L2, domain 3"/>
    <property type="match status" value="1"/>
</dbReference>
<dbReference type="SUPFAM" id="SSF50104">
    <property type="entry name" value="Translation proteins SH3-like domain"/>
    <property type="match status" value="1"/>
</dbReference>
<accession>A0A6S9KZ63</accession>
<dbReference type="PANTHER" id="PTHR13691">
    <property type="entry name" value="RIBOSOMAL PROTEIN L2"/>
    <property type="match status" value="1"/>
</dbReference>
<dbReference type="PIRSF" id="PIRSF002158">
    <property type="entry name" value="Ribosomal_L2"/>
    <property type="match status" value="1"/>
</dbReference>
<dbReference type="Gene3D" id="2.30.30.30">
    <property type="match status" value="1"/>
</dbReference>
<dbReference type="InterPro" id="IPR022669">
    <property type="entry name" value="Ribosomal_uL2_C"/>
</dbReference>
<organism evidence="11">
    <name type="scientific">Ditylum brightwellii</name>
    <dbReference type="NCBI Taxonomy" id="49249"/>
    <lineage>
        <taxon>Eukaryota</taxon>
        <taxon>Sar</taxon>
        <taxon>Stramenopiles</taxon>
        <taxon>Ochrophyta</taxon>
        <taxon>Bacillariophyta</taxon>
        <taxon>Mediophyceae</taxon>
        <taxon>Lithodesmiophycidae</taxon>
        <taxon>Lithodesmiales</taxon>
        <taxon>Lithodesmiaceae</taxon>
        <taxon>Ditylum</taxon>
    </lineage>
</organism>
<dbReference type="SMART" id="SM01383">
    <property type="entry name" value="Ribosomal_L2"/>
    <property type="match status" value="1"/>
</dbReference>
<dbReference type="GO" id="GO:0002181">
    <property type="term" value="P:cytoplasmic translation"/>
    <property type="evidence" value="ECO:0007669"/>
    <property type="project" value="TreeGrafter"/>
</dbReference>
<feature type="region of interest" description="Disordered" evidence="7">
    <location>
        <begin position="208"/>
        <end position="257"/>
    </location>
</feature>
<dbReference type="EMBL" id="HBNS01019245">
    <property type="protein sequence ID" value="CAE4607973.1"/>
    <property type="molecule type" value="Transcribed_RNA"/>
</dbReference>
<keyword evidence="4" id="KW-0934">Plastid</keyword>
<dbReference type="SMART" id="SM01382">
    <property type="entry name" value="Ribosomal_L2_C"/>
    <property type="match status" value="1"/>
</dbReference>
<keyword evidence="6" id="KW-0687">Ribonucleoprotein</keyword>
<evidence type="ECO:0000256" key="4">
    <source>
        <dbReference type="ARBA" id="ARBA00022640"/>
    </source>
</evidence>
<evidence type="ECO:0000313" key="10">
    <source>
        <dbReference type="EMBL" id="CAD9338727.1"/>
    </source>
</evidence>
<dbReference type="InterPro" id="IPR022666">
    <property type="entry name" value="Ribosomal_uL2_RNA-bd_dom"/>
</dbReference>
<evidence type="ECO:0000256" key="6">
    <source>
        <dbReference type="ARBA" id="ARBA00023274"/>
    </source>
</evidence>
<gene>
    <name evidence="11" type="ORF">DBRI00130_LOCUS15318</name>
    <name evidence="10" type="ORF">DBRI1063_LOCUS15419</name>
</gene>
<dbReference type="GO" id="GO:0009507">
    <property type="term" value="C:chloroplast"/>
    <property type="evidence" value="ECO:0007669"/>
    <property type="project" value="UniProtKB-SubCell"/>
</dbReference>
<dbReference type="Pfam" id="PF00181">
    <property type="entry name" value="Ribosomal_L2_N"/>
    <property type="match status" value="1"/>
</dbReference>
<dbReference type="InterPro" id="IPR022671">
    <property type="entry name" value="Ribosomal_uL2_CS"/>
</dbReference>
<reference evidence="11" key="1">
    <citation type="submission" date="2021-01" db="EMBL/GenBank/DDBJ databases">
        <authorList>
            <person name="Corre E."/>
            <person name="Pelletier E."/>
            <person name="Niang G."/>
            <person name="Scheremetjew M."/>
            <person name="Finn R."/>
            <person name="Kale V."/>
            <person name="Holt S."/>
            <person name="Cochrane G."/>
            <person name="Meng A."/>
            <person name="Brown T."/>
            <person name="Cohen L."/>
        </authorList>
    </citation>
    <scope>NUCLEOTIDE SEQUENCE</scope>
    <source>
        <strain evidence="11">GSO104</strain>
        <strain evidence="10">Pop2</strain>
    </source>
</reference>
<dbReference type="Gene3D" id="2.40.50.140">
    <property type="entry name" value="Nucleic acid-binding proteins"/>
    <property type="match status" value="1"/>
</dbReference>
<comment type="subcellular location">
    <subcellularLocation>
        <location evidence="1">Plastid</location>
        <location evidence="1">Chloroplast</location>
    </subcellularLocation>
</comment>
<dbReference type="FunFam" id="2.30.30.30:FF:000006">
    <property type="entry name" value="60S ribosomal protein L8"/>
    <property type="match status" value="1"/>
</dbReference>
<dbReference type="InterPro" id="IPR012340">
    <property type="entry name" value="NA-bd_OB-fold"/>
</dbReference>
<dbReference type="InterPro" id="IPR002171">
    <property type="entry name" value="Ribosomal_uL2"/>
</dbReference>
<dbReference type="FunFam" id="4.10.950.10:FF:000002">
    <property type="entry name" value="60S ribosomal protein L2"/>
    <property type="match status" value="1"/>
</dbReference>
<evidence type="ECO:0000259" key="9">
    <source>
        <dbReference type="SMART" id="SM01383"/>
    </source>
</evidence>
<dbReference type="GO" id="GO:0003723">
    <property type="term" value="F:RNA binding"/>
    <property type="evidence" value="ECO:0007669"/>
    <property type="project" value="InterPro"/>
</dbReference>
<keyword evidence="3" id="KW-0150">Chloroplast</keyword>
<protein>
    <submittedName>
        <fullName evidence="11">Uncharacterized protein</fullName>
    </submittedName>
</protein>
<dbReference type="PROSITE" id="PS00467">
    <property type="entry name" value="RIBOSOMAL_L2"/>
    <property type="match status" value="1"/>
</dbReference>
<dbReference type="GO" id="GO:0003735">
    <property type="term" value="F:structural constituent of ribosome"/>
    <property type="evidence" value="ECO:0007669"/>
    <property type="project" value="InterPro"/>
</dbReference>
<feature type="domain" description="Large ribosomal subunit protein uL2 RNA-binding" evidence="9">
    <location>
        <begin position="11"/>
        <end position="90"/>
    </location>
</feature>
<dbReference type="FunFam" id="2.40.50.140:FF:000020">
    <property type="entry name" value="60S ribosomal protein L2"/>
    <property type="match status" value="1"/>
</dbReference>
<evidence type="ECO:0000256" key="5">
    <source>
        <dbReference type="ARBA" id="ARBA00022980"/>
    </source>
</evidence>
<dbReference type="InterPro" id="IPR014726">
    <property type="entry name" value="Ribosomal_uL2_dom3"/>
</dbReference>
<evidence type="ECO:0000256" key="7">
    <source>
        <dbReference type="SAM" id="MobiDB-lite"/>
    </source>
</evidence>
<dbReference type="NCBIfam" id="NF007180">
    <property type="entry name" value="PRK09612.1"/>
    <property type="match status" value="1"/>
</dbReference>
<evidence type="ECO:0000256" key="2">
    <source>
        <dbReference type="ARBA" id="ARBA00005636"/>
    </source>
</evidence>
<evidence type="ECO:0000256" key="3">
    <source>
        <dbReference type="ARBA" id="ARBA00022528"/>
    </source>
</evidence>
<evidence type="ECO:0000259" key="8">
    <source>
        <dbReference type="SMART" id="SM01382"/>
    </source>
</evidence>
<dbReference type="GO" id="GO:0022625">
    <property type="term" value="C:cytosolic large ribosomal subunit"/>
    <property type="evidence" value="ECO:0007669"/>
    <property type="project" value="TreeGrafter"/>
</dbReference>
<proteinExistence type="inferred from homology"/>
<name>A0A6S9KZ63_9STRA</name>
<comment type="similarity">
    <text evidence="2">Belongs to the universal ribosomal protein uL2 family.</text>
</comment>
<dbReference type="EMBL" id="HBGN01024120">
    <property type="protein sequence ID" value="CAD9338727.1"/>
    <property type="molecule type" value="Transcribed_RNA"/>
</dbReference>
<dbReference type="InterPro" id="IPR008991">
    <property type="entry name" value="Translation_prot_SH3-like_sf"/>
</dbReference>
<evidence type="ECO:0000313" key="11">
    <source>
        <dbReference type="EMBL" id="CAE4607973.1"/>
    </source>
</evidence>